<reference evidence="3" key="2">
    <citation type="submission" date="2013-12" db="EMBL/GenBank/DDBJ databases">
        <authorList>
            <person name="Yu Y."/>
            <person name="Lee S."/>
            <person name="de Baynast K."/>
            <person name="Wissotski M."/>
            <person name="Liu L."/>
            <person name="Talag J."/>
            <person name="Goicoechea J."/>
            <person name="Angelova A."/>
            <person name="Jetty R."/>
            <person name="Kudrna D."/>
            <person name="Golser W."/>
            <person name="Rivera L."/>
            <person name="Zhang J."/>
            <person name="Wing R."/>
        </authorList>
    </citation>
    <scope>NUCLEOTIDE SEQUENCE</scope>
</reference>
<evidence type="ECO:0000259" key="1">
    <source>
        <dbReference type="SMART" id="SM00848"/>
    </source>
</evidence>
<dbReference type="Pfam" id="PF08246">
    <property type="entry name" value="Inhibitor_I29"/>
    <property type="match status" value="1"/>
</dbReference>
<dbReference type="eggNOG" id="ENOG502T267">
    <property type="taxonomic scope" value="Eukaryota"/>
</dbReference>
<dbReference type="Gene3D" id="1.10.287.2250">
    <property type="match status" value="1"/>
</dbReference>
<dbReference type="HOGENOM" id="CLU_1789679_0_0_1"/>
<dbReference type="STRING" id="77586.A0A0D9WB51"/>
<organism evidence="2 3">
    <name type="scientific">Leersia perrieri</name>
    <dbReference type="NCBI Taxonomy" id="77586"/>
    <lineage>
        <taxon>Eukaryota</taxon>
        <taxon>Viridiplantae</taxon>
        <taxon>Streptophyta</taxon>
        <taxon>Embryophyta</taxon>
        <taxon>Tracheophyta</taxon>
        <taxon>Spermatophyta</taxon>
        <taxon>Magnoliopsida</taxon>
        <taxon>Liliopsida</taxon>
        <taxon>Poales</taxon>
        <taxon>Poaceae</taxon>
        <taxon>BOP clade</taxon>
        <taxon>Oryzoideae</taxon>
        <taxon>Oryzeae</taxon>
        <taxon>Oryzinae</taxon>
        <taxon>Leersia</taxon>
    </lineage>
</organism>
<dbReference type="AlphaFoldDB" id="A0A0D9WB51"/>
<dbReference type="InterPro" id="IPR038765">
    <property type="entry name" value="Papain-like_cys_pep_sf"/>
</dbReference>
<evidence type="ECO:0000313" key="3">
    <source>
        <dbReference type="Proteomes" id="UP000032180"/>
    </source>
</evidence>
<accession>A0A0D9WB51</accession>
<sequence>MRRSAALLAATALLMLLVAVYMSIASYRLRIEEEETRQIFVEWKAKYDKSYTSIGEEEFRYAVFKKTRRIVDKHNAEADAGLQSYRVGLNIFADSTKEEMSRSCFIHGPEEEALLSSAKVCPCCRGTIIQAGGSTIPGQMKHSRI</sequence>
<dbReference type="InterPro" id="IPR013201">
    <property type="entry name" value="Prot_inhib_I29"/>
</dbReference>
<proteinExistence type="predicted"/>
<dbReference type="EnsemblPlants" id="LPERR04G25030.1">
    <property type="protein sequence ID" value="LPERR04G25030.1"/>
    <property type="gene ID" value="LPERR04G25030"/>
</dbReference>
<keyword evidence="3" id="KW-1185">Reference proteome</keyword>
<dbReference type="SMART" id="SM00848">
    <property type="entry name" value="Inhibitor_I29"/>
    <property type="match status" value="1"/>
</dbReference>
<dbReference type="Proteomes" id="UP000032180">
    <property type="component" value="Chromosome 4"/>
</dbReference>
<feature type="domain" description="Cathepsin propeptide inhibitor" evidence="1">
    <location>
        <begin position="40"/>
        <end position="100"/>
    </location>
</feature>
<evidence type="ECO:0000313" key="2">
    <source>
        <dbReference type="EnsemblPlants" id="LPERR04G25030.1"/>
    </source>
</evidence>
<reference evidence="2 3" key="1">
    <citation type="submission" date="2012-08" db="EMBL/GenBank/DDBJ databases">
        <title>Oryza genome evolution.</title>
        <authorList>
            <person name="Wing R.A."/>
        </authorList>
    </citation>
    <scope>NUCLEOTIDE SEQUENCE</scope>
</reference>
<name>A0A0D9WB51_9ORYZ</name>
<protein>
    <recommendedName>
        <fullName evidence="1">Cathepsin propeptide inhibitor domain-containing protein</fullName>
    </recommendedName>
</protein>
<dbReference type="SUPFAM" id="SSF54001">
    <property type="entry name" value="Cysteine proteinases"/>
    <property type="match status" value="1"/>
</dbReference>
<dbReference type="Gramene" id="LPERR04G25030.1">
    <property type="protein sequence ID" value="LPERR04G25030.1"/>
    <property type="gene ID" value="LPERR04G25030"/>
</dbReference>
<reference evidence="2" key="3">
    <citation type="submission" date="2015-04" db="UniProtKB">
        <authorList>
            <consortium name="EnsemblPlants"/>
        </authorList>
    </citation>
    <scope>IDENTIFICATION</scope>
</reference>